<evidence type="ECO:0000313" key="2">
    <source>
        <dbReference type="EMBL" id="GFH33725.1"/>
    </source>
</evidence>
<protein>
    <submittedName>
        <fullName evidence="2">Uncharacterized protein</fullName>
    </submittedName>
</protein>
<evidence type="ECO:0000256" key="1">
    <source>
        <dbReference type="SAM" id="MobiDB-lite"/>
    </source>
</evidence>
<dbReference type="EMBL" id="BLLF01009448">
    <property type="protein sequence ID" value="GFH33725.1"/>
    <property type="molecule type" value="Genomic_DNA"/>
</dbReference>
<gene>
    <name evidence="2" type="ORF">HaLaN_33135</name>
</gene>
<feature type="region of interest" description="Disordered" evidence="1">
    <location>
        <begin position="64"/>
        <end position="134"/>
    </location>
</feature>
<keyword evidence="3" id="KW-1185">Reference proteome</keyword>
<evidence type="ECO:0000313" key="3">
    <source>
        <dbReference type="Proteomes" id="UP000485058"/>
    </source>
</evidence>
<dbReference type="AlphaFoldDB" id="A0A6A0AMQ7"/>
<name>A0A6A0AMQ7_HAELA</name>
<feature type="compositionally biased region" description="Basic and acidic residues" evidence="1">
    <location>
        <begin position="119"/>
        <end position="134"/>
    </location>
</feature>
<organism evidence="2 3">
    <name type="scientific">Haematococcus lacustris</name>
    <name type="common">Green alga</name>
    <name type="synonym">Haematococcus pluvialis</name>
    <dbReference type="NCBI Taxonomy" id="44745"/>
    <lineage>
        <taxon>Eukaryota</taxon>
        <taxon>Viridiplantae</taxon>
        <taxon>Chlorophyta</taxon>
        <taxon>core chlorophytes</taxon>
        <taxon>Chlorophyceae</taxon>
        <taxon>CS clade</taxon>
        <taxon>Chlamydomonadales</taxon>
        <taxon>Haematococcaceae</taxon>
        <taxon>Haematococcus</taxon>
    </lineage>
</organism>
<feature type="non-terminal residue" evidence="2">
    <location>
        <position position="134"/>
    </location>
</feature>
<feature type="non-terminal residue" evidence="2">
    <location>
        <position position="1"/>
    </location>
</feature>
<proteinExistence type="predicted"/>
<reference evidence="2 3" key="1">
    <citation type="submission" date="2020-02" db="EMBL/GenBank/DDBJ databases">
        <title>Draft genome sequence of Haematococcus lacustris strain NIES-144.</title>
        <authorList>
            <person name="Morimoto D."/>
            <person name="Nakagawa S."/>
            <person name="Yoshida T."/>
            <person name="Sawayama S."/>
        </authorList>
    </citation>
    <scope>NUCLEOTIDE SEQUENCE [LARGE SCALE GENOMIC DNA]</scope>
    <source>
        <strain evidence="2 3">NIES-144</strain>
    </source>
</reference>
<dbReference type="Proteomes" id="UP000485058">
    <property type="component" value="Unassembled WGS sequence"/>
</dbReference>
<accession>A0A6A0AMQ7</accession>
<comment type="caution">
    <text evidence="2">The sequence shown here is derived from an EMBL/GenBank/DDBJ whole genome shotgun (WGS) entry which is preliminary data.</text>
</comment>
<sequence>MALPGIYITWLSLHYKIDFDNNTEKGMIGRRMCWKDAVQRCEGWPGIVNISDEWKVAAAEENKAGRVATGGEEAQPSAPASKQGPLDLTIGDSDEEGTYSLKPDELIRMPVHGTSQVGGEKKRTAAERDSRSQA</sequence>